<keyword evidence="7 9" id="KW-1133">Transmembrane helix</keyword>
<evidence type="ECO:0000256" key="6">
    <source>
        <dbReference type="ARBA" id="ARBA00022840"/>
    </source>
</evidence>
<feature type="transmembrane region" description="Helical" evidence="9">
    <location>
        <begin position="131"/>
        <end position="147"/>
    </location>
</feature>
<dbReference type="SUPFAM" id="SSF90123">
    <property type="entry name" value="ABC transporter transmembrane region"/>
    <property type="match status" value="1"/>
</dbReference>
<evidence type="ECO:0000256" key="4">
    <source>
        <dbReference type="ARBA" id="ARBA00022692"/>
    </source>
</evidence>
<dbReference type="SUPFAM" id="SSF52540">
    <property type="entry name" value="P-loop containing nucleoside triphosphate hydrolases"/>
    <property type="match status" value="1"/>
</dbReference>
<dbReference type="FunFam" id="3.40.50.300:FF:000299">
    <property type="entry name" value="ABC transporter ATP-binding protein/permease"/>
    <property type="match status" value="1"/>
</dbReference>
<evidence type="ECO:0000256" key="7">
    <source>
        <dbReference type="ARBA" id="ARBA00022989"/>
    </source>
</evidence>
<evidence type="ECO:0000256" key="2">
    <source>
        <dbReference type="ARBA" id="ARBA00022448"/>
    </source>
</evidence>
<dbReference type="InterPro" id="IPR036640">
    <property type="entry name" value="ABC1_TM_sf"/>
</dbReference>
<feature type="domain" description="ABC transporter" evidence="10">
    <location>
        <begin position="331"/>
        <end position="568"/>
    </location>
</feature>
<dbReference type="GO" id="GO:0034040">
    <property type="term" value="F:ATPase-coupled lipid transmembrane transporter activity"/>
    <property type="evidence" value="ECO:0007669"/>
    <property type="project" value="TreeGrafter"/>
</dbReference>
<evidence type="ECO:0000256" key="1">
    <source>
        <dbReference type="ARBA" id="ARBA00004651"/>
    </source>
</evidence>
<dbReference type="InterPro" id="IPR027417">
    <property type="entry name" value="P-loop_NTPase"/>
</dbReference>
<dbReference type="PROSITE" id="PS50929">
    <property type="entry name" value="ABC_TM1F"/>
    <property type="match status" value="1"/>
</dbReference>
<reference evidence="12 13" key="1">
    <citation type="submission" date="2018-04" db="EMBL/GenBank/DDBJ databases">
        <title>Genome sequencing of Gemmobacter.</title>
        <authorList>
            <person name="Yi H."/>
            <person name="Baek M.-G."/>
        </authorList>
    </citation>
    <scope>NUCLEOTIDE SEQUENCE [LARGE SCALE GENOMIC DNA]</scope>
    <source>
        <strain evidence="12 13">HYN0069</strain>
        <plasmid evidence="13">Plasmid unnamed1</plasmid>
    </source>
</reference>
<evidence type="ECO:0000256" key="9">
    <source>
        <dbReference type="SAM" id="Phobius"/>
    </source>
</evidence>
<keyword evidence="4 9" id="KW-0812">Transmembrane</keyword>
<keyword evidence="5" id="KW-0547">Nucleotide-binding</keyword>
<keyword evidence="13" id="KW-1185">Reference proteome</keyword>
<sequence length="570" mass="61862">MAMGLFDVLGVASVLPFLAVVSNPDTIHQSDWLSWFQDVSGARTVTGFMMVLGFTVFLFVLVTTIFRALTFYALTRFTKMRMVSLATRLMEVYLSQPYIWFLGRHSSDLGKTILSEVNLVVNGPITAAMRLLANGVMLALLVLFLFVMEPLAAIGGVVIFGGTYGLIFLATRMRLTQMGQGRVEANKAQFQIIHEAMAGIKNVKIRSLERSYLERFRIPSHANARQQAGLALISELPRQLLEVIAFGGMVLFVLWLLARNDGVIGDVVPILGVYAFAAARMFPTIQQLFASISEIRFGAAALDQLHAELTQATGSRLPDQAAAAIPLKHALELDRVTFAFPNAGRAALNELSMTIAANTTVGIVGSTGAGKTTTVDMILGLLSPQGGKLRVDGVVIDESNVRGWQRSVGYVPQEIFLIDDSVAANIAFGVPAGEIDMEAVKAASRVAELHDFVQTLPQGYRTEVGERGARLSGGQRQRIGIARALYSNPDILVFDEATSALDNLTERAIMSAIGALGHSKTIVVIAHRLSTVRHCDMVYLLEGGRVVAADRYDGLVEKNDHFRALHEATA</sequence>
<protein>
    <submittedName>
        <fullName evidence="12">ABC transporter ATP-binding protein</fullName>
    </submittedName>
</protein>
<dbReference type="GO" id="GO:0140359">
    <property type="term" value="F:ABC-type transporter activity"/>
    <property type="evidence" value="ECO:0007669"/>
    <property type="project" value="InterPro"/>
</dbReference>
<evidence type="ECO:0000259" key="11">
    <source>
        <dbReference type="PROSITE" id="PS50929"/>
    </source>
</evidence>
<dbReference type="AlphaFoldDB" id="A0A2S0USF0"/>
<dbReference type="KEGG" id="geh:HYN69_18695"/>
<dbReference type="Pfam" id="PF00005">
    <property type="entry name" value="ABC_tran"/>
    <property type="match status" value="1"/>
</dbReference>
<dbReference type="SMART" id="SM00382">
    <property type="entry name" value="AAA"/>
    <property type="match status" value="1"/>
</dbReference>
<feature type="transmembrane region" description="Helical" evidence="9">
    <location>
        <begin position="153"/>
        <end position="171"/>
    </location>
</feature>
<evidence type="ECO:0000256" key="8">
    <source>
        <dbReference type="ARBA" id="ARBA00023136"/>
    </source>
</evidence>
<dbReference type="InterPro" id="IPR003439">
    <property type="entry name" value="ABC_transporter-like_ATP-bd"/>
</dbReference>
<dbReference type="InterPro" id="IPR039421">
    <property type="entry name" value="Type_1_exporter"/>
</dbReference>
<keyword evidence="2" id="KW-0813">Transport</keyword>
<dbReference type="PANTHER" id="PTHR24221">
    <property type="entry name" value="ATP-BINDING CASSETTE SUB-FAMILY B"/>
    <property type="match status" value="1"/>
</dbReference>
<keyword evidence="8 9" id="KW-0472">Membrane</keyword>
<dbReference type="InterPro" id="IPR017871">
    <property type="entry name" value="ABC_transporter-like_CS"/>
</dbReference>
<dbReference type="GO" id="GO:0005524">
    <property type="term" value="F:ATP binding"/>
    <property type="evidence" value="ECO:0007669"/>
    <property type="project" value="UniProtKB-KW"/>
</dbReference>
<dbReference type="OrthoDB" id="5288711at2"/>
<dbReference type="InterPro" id="IPR011527">
    <property type="entry name" value="ABC1_TM_dom"/>
</dbReference>
<dbReference type="PANTHER" id="PTHR24221:SF632">
    <property type="entry name" value="ATP-DEPENDENT LIPID A-CORE FLIPPASE"/>
    <property type="match status" value="1"/>
</dbReference>
<name>A0A2S0USF0_9RHOB</name>
<dbReference type="GO" id="GO:0016887">
    <property type="term" value="F:ATP hydrolysis activity"/>
    <property type="evidence" value="ECO:0007669"/>
    <property type="project" value="InterPro"/>
</dbReference>
<dbReference type="InterPro" id="IPR003593">
    <property type="entry name" value="AAA+_ATPase"/>
</dbReference>
<evidence type="ECO:0000256" key="3">
    <source>
        <dbReference type="ARBA" id="ARBA00022475"/>
    </source>
</evidence>
<dbReference type="EMBL" id="CP028919">
    <property type="protein sequence ID" value="AWB50723.1"/>
    <property type="molecule type" value="Genomic_DNA"/>
</dbReference>
<organism evidence="12 13">
    <name type="scientific">Paragemmobacter aquarius</name>
    <dbReference type="NCBI Taxonomy" id="2169400"/>
    <lineage>
        <taxon>Bacteria</taxon>
        <taxon>Pseudomonadati</taxon>
        <taxon>Pseudomonadota</taxon>
        <taxon>Alphaproteobacteria</taxon>
        <taxon>Rhodobacterales</taxon>
        <taxon>Paracoccaceae</taxon>
        <taxon>Paragemmobacter</taxon>
    </lineage>
</organism>
<feature type="transmembrane region" description="Helical" evidence="9">
    <location>
        <begin position="240"/>
        <end position="257"/>
    </location>
</feature>
<evidence type="ECO:0000313" key="12">
    <source>
        <dbReference type="EMBL" id="AWB50723.1"/>
    </source>
</evidence>
<keyword evidence="3" id="KW-1003">Cell membrane</keyword>
<dbReference type="PROSITE" id="PS50893">
    <property type="entry name" value="ABC_TRANSPORTER_2"/>
    <property type="match status" value="1"/>
</dbReference>
<dbReference type="Gene3D" id="3.40.50.300">
    <property type="entry name" value="P-loop containing nucleotide triphosphate hydrolases"/>
    <property type="match status" value="1"/>
</dbReference>
<accession>A0A2S0USF0</accession>
<comment type="subcellular location">
    <subcellularLocation>
        <location evidence="1">Cell membrane</location>
        <topology evidence="1">Multi-pass membrane protein</topology>
    </subcellularLocation>
</comment>
<dbReference type="GO" id="GO:0005886">
    <property type="term" value="C:plasma membrane"/>
    <property type="evidence" value="ECO:0007669"/>
    <property type="project" value="UniProtKB-SubCell"/>
</dbReference>
<evidence type="ECO:0000259" key="10">
    <source>
        <dbReference type="PROSITE" id="PS50893"/>
    </source>
</evidence>
<geneLocation type="plasmid" evidence="12">
    <name>unnamed1</name>
</geneLocation>
<proteinExistence type="predicted"/>
<evidence type="ECO:0000313" key="13">
    <source>
        <dbReference type="Proteomes" id="UP000244496"/>
    </source>
</evidence>
<keyword evidence="6 12" id="KW-0067">ATP-binding</keyword>
<dbReference type="PROSITE" id="PS00211">
    <property type="entry name" value="ABC_TRANSPORTER_1"/>
    <property type="match status" value="1"/>
</dbReference>
<dbReference type="Gene3D" id="1.20.1560.10">
    <property type="entry name" value="ABC transporter type 1, transmembrane domain"/>
    <property type="match status" value="1"/>
</dbReference>
<gene>
    <name evidence="12" type="ORF">HYN69_18695</name>
</gene>
<dbReference type="Proteomes" id="UP000244496">
    <property type="component" value="Plasmid unnamed1"/>
</dbReference>
<keyword evidence="12" id="KW-0614">Plasmid</keyword>
<feature type="transmembrane region" description="Helical" evidence="9">
    <location>
        <begin position="48"/>
        <end position="74"/>
    </location>
</feature>
<feature type="domain" description="ABC transmembrane type-1" evidence="11">
    <location>
        <begin position="32"/>
        <end position="295"/>
    </location>
</feature>
<evidence type="ECO:0000256" key="5">
    <source>
        <dbReference type="ARBA" id="ARBA00022741"/>
    </source>
</evidence>